<dbReference type="PANTHER" id="PTHR22789">
    <property type="entry name" value="FUCULOSE PHOSPHATE ALDOLASE"/>
    <property type="match status" value="1"/>
</dbReference>
<dbReference type="SUPFAM" id="SSF53639">
    <property type="entry name" value="AraD/HMP-PK domain-like"/>
    <property type="match status" value="1"/>
</dbReference>
<protein>
    <recommendedName>
        <fullName evidence="3">Class II aldolase/adducin N-terminal domain-containing protein</fullName>
    </recommendedName>
</protein>
<dbReference type="SMART" id="SM01007">
    <property type="entry name" value="Aldolase_II"/>
    <property type="match status" value="1"/>
</dbReference>
<accession>A0A6J4SWI0</accession>
<keyword evidence="2" id="KW-0456">Lyase</keyword>
<dbReference type="AlphaFoldDB" id="A0A6J4SWI0"/>
<dbReference type="EMBL" id="CADCVT010000233">
    <property type="protein sequence ID" value="CAA9507507.1"/>
    <property type="molecule type" value="Genomic_DNA"/>
</dbReference>
<dbReference type="GO" id="GO:0019323">
    <property type="term" value="P:pentose catabolic process"/>
    <property type="evidence" value="ECO:0007669"/>
    <property type="project" value="TreeGrafter"/>
</dbReference>
<sequence>MRCGLLMVERGLVAGTQGNVSARSTSGFVVTPSGVPYDSVTDEDLIEMALHGEVLDGRLEPSSEWRVHAAIYRARPDVNAIVHTHSSAATAWTERNRPLDHALVAAFAPTGTDDLAGNAVEALKDHDAVLLAHHGVVGVGTTLGEAFAVCERLEERASRATP</sequence>
<keyword evidence="1" id="KW-0479">Metal-binding</keyword>
<feature type="domain" description="Class II aldolase/adducin N-terminal" evidence="3">
    <location>
        <begin position="2"/>
        <end position="161"/>
    </location>
</feature>
<evidence type="ECO:0000256" key="2">
    <source>
        <dbReference type="ARBA" id="ARBA00023239"/>
    </source>
</evidence>
<dbReference type="GO" id="GO:0046872">
    <property type="term" value="F:metal ion binding"/>
    <property type="evidence" value="ECO:0007669"/>
    <property type="project" value="UniProtKB-KW"/>
</dbReference>
<organism evidence="4">
    <name type="scientific">uncultured Solirubrobacteraceae bacterium</name>
    <dbReference type="NCBI Taxonomy" id="1162706"/>
    <lineage>
        <taxon>Bacteria</taxon>
        <taxon>Bacillati</taxon>
        <taxon>Actinomycetota</taxon>
        <taxon>Thermoleophilia</taxon>
        <taxon>Solirubrobacterales</taxon>
        <taxon>Solirubrobacteraceae</taxon>
        <taxon>environmental samples</taxon>
    </lineage>
</organism>
<dbReference type="InterPro" id="IPR036409">
    <property type="entry name" value="Aldolase_II/adducin_N_sf"/>
</dbReference>
<proteinExistence type="predicted"/>
<dbReference type="GO" id="GO:0016832">
    <property type="term" value="F:aldehyde-lyase activity"/>
    <property type="evidence" value="ECO:0007669"/>
    <property type="project" value="TreeGrafter"/>
</dbReference>
<reference evidence="4" key="1">
    <citation type="submission" date="2020-02" db="EMBL/GenBank/DDBJ databases">
        <authorList>
            <person name="Meier V. D."/>
        </authorList>
    </citation>
    <scope>NUCLEOTIDE SEQUENCE</scope>
    <source>
        <strain evidence="4">AVDCRST_MAG85</strain>
    </source>
</reference>
<evidence type="ECO:0000259" key="3">
    <source>
        <dbReference type="SMART" id="SM01007"/>
    </source>
</evidence>
<dbReference type="PANTHER" id="PTHR22789:SF0">
    <property type="entry name" value="3-OXO-TETRONATE 4-PHOSPHATE DECARBOXYLASE-RELATED"/>
    <property type="match status" value="1"/>
</dbReference>
<name>A0A6J4SWI0_9ACTN</name>
<evidence type="ECO:0000313" key="4">
    <source>
        <dbReference type="EMBL" id="CAA9507507.1"/>
    </source>
</evidence>
<dbReference type="InterPro" id="IPR050197">
    <property type="entry name" value="Aldolase_class_II_sugar_metab"/>
</dbReference>
<dbReference type="Pfam" id="PF00596">
    <property type="entry name" value="Aldolase_II"/>
    <property type="match status" value="1"/>
</dbReference>
<dbReference type="GO" id="GO:0005829">
    <property type="term" value="C:cytosol"/>
    <property type="evidence" value="ECO:0007669"/>
    <property type="project" value="TreeGrafter"/>
</dbReference>
<dbReference type="Gene3D" id="3.40.225.10">
    <property type="entry name" value="Class II aldolase/adducin N-terminal domain"/>
    <property type="match status" value="1"/>
</dbReference>
<dbReference type="InterPro" id="IPR001303">
    <property type="entry name" value="Aldolase_II/adducin_N"/>
</dbReference>
<gene>
    <name evidence="4" type="ORF">AVDCRST_MAG85-2131</name>
</gene>
<evidence type="ECO:0000256" key="1">
    <source>
        <dbReference type="ARBA" id="ARBA00022723"/>
    </source>
</evidence>